<feature type="compositionally biased region" description="Acidic residues" evidence="1">
    <location>
        <begin position="1"/>
        <end position="36"/>
    </location>
</feature>
<comment type="caution">
    <text evidence="2">The sequence shown here is derived from an EMBL/GenBank/DDBJ whole genome shotgun (WGS) entry which is preliminary data.</text>
</comment>
<keyword evidence="3" id="KW-1185">Reference proteome</keyword>
<reference evidence="2 3" key="1">
    <citation type="journal article" date="2015" name="Plant Cell">
        <title>Oil accumulation by the oleaginous diatom Fistulifera solaris as revealed by the genome and transcriptome.</title>
        <authorList>
            <person name="Tanaka T."/>
            <person name="Maeda Y."/>
            <person name="Veluchamy A."/>
            <person name="Tanaka M."/>
            <person name="Abida H."/>
            <person name="Marechal E."/>
            <person name="Bowler C."/>
            <person name="Muto M."/>
            <person name="Sunaga Y."/>
            <person name="Tanaka M."/>
            <person name="Yoshino T."/>
            <person name="Taniguchi T."/>
            <person name="Fukuda Y."/>
            <person name="Nemoto M."/>
            <person name="Matsumoto M."/>
            <person name="Wong P.S."/>
            <person name="Aburatani S."/>
            <person name="Fujibuchi W."/>
        </authorList>
    </citation>
    <scope>NUCLEOTIDE SEQUENCE [LARGE SCALE GENOMIC DNA]</scope>
    <source>
        <strain evidence="2 3">JPCC DA0580</strain>
    </source>
</reference>
<dbReference type="EMBL" id="BDSP01000279">
    <property type="protein sequence ID" value="GAX28748.1"/>
    <property type="molecule type" value="Genomic_DNA"/>
</dbReference>
<feature type="compositionally biased region" description="Basic and acidic residues" evidence="1">
    <location>
        <begin position="37"/>
        <end position="49"/>
    </location>
</feature>
<evidence type="ECO:0000313" key="2">
    <source>
        <dbReference type="EMBL" id="GAX28748.1"/>
    </source>
</evidence>
<dbReference type="OrthoDB" id="54868at2759"/>
<organism evidence="2 3">
    <name type="scientific">Fistulifera solaris</name>
    <name type="common">Oleaginous diatom</name>
    <dbReference type="NCBI Taxonomy" id="1519565"/>
    <lineage>
        <taxon>Eukaryota</taxon>
        <taxon>Sar</taxon>
        <taxon>Stramenopiles</taxon>
        <taxon>Ochrophyta</taxon>
        <taxon>Bacillariophyta</taxon>
        <taxon>Bacillariophyceae</taxon>
        <taxon>Bacillariophycidae</taxon>
        <taxon>Naviculales</taxon>
        <taxon>Naviculaceae</taxon>
        <taxon>Fistulifera</taxon>
    </lineage>
</organism>
<name>A0A1Z5KS38_FISSO</name>
<proteinExistence type="predicted"/>
<protein>
    <submittedName>
        <fullName evidence="2">Uncharacterized protein</fullName>
    </submittedName>
</protein>
<dbReference type="InParanoid" id="A0A1Z5KS38"/>
<dbReference type="AlphaFoldDB" id="A0A1Z5KS38"/>
<feature type="region of interest" description="Disordered" evidence="1">
    <location>
        <begin position="1"/>
        <end position="49"/>
    </location>
</feature>
<dbReference type="Proteomes" id="UP000198406">
    <property type="component" value="Unassembled WGS sequence"/>
</dbReference>
<evidence type="ECO:0000256" key="1">
    <source>
        <dbReference type="SAM" id="MobiDB-lite"/>
    </source>
</evidence>
<gene>
    <name evidence="2" type="ORF">FisN_25Lh195</name>
</gene>
<evidence type="ECO:0000313" key="3">
    <source>
        <dbReference type="Proteomes" id="UP000198406"/>
    </source>
</evidence>
<accession>A0A1Z5KS38</accession>
<sequence length="435" mass="49123">MLSENELDEGVEVEEEDHEGDEDEHEDEDEHDDYEVDENREIPPEDPEKIDMEDANAECETWLERANEFINGDYDAFSRPCGEVGNETSHEFGEEIIPDVAVGNFFRFSIFMTLPPNWQSTGNALDDALTAALDTAFPQYRIMTDHNEYNWGPPSDEIEADIMSYKVKPNRVRKDEDLWWWQYSFKYFCYVPGTTDPIDNETGREAFRNVMVWIESKEHQLETISGFAEYMQGISYNVQMNPPVPCDECVYMSPCYGLECDLSPTYAPPAPVPESDGGPITITVPPSVSPTLTSSIEPSRMGAPPEVGITTTGEIVLDPSAWDWRRYSGLALLLTTVMGTFCLSQMARLRTVARSRKEHWGNLATEEGVDELLRTGWKVKGSLMEVYDRKNVGYRDNDSMLIGGYEQRVPVGSEIAVSRTQSETVQDTVVGTAQS</sequence>